<dbReference type="Proteomes" id="UP000184292">
    <property type="component" value="Unassembled WGS sequence"/>
</dbReference>
<dbReference type="GO" id="GO:0015920">
    <property type="term" value="P:lipopolysaccharide transport"/>
    <property type="evidence" value="ECO:0007669"/>
    <property type="project" value="TreeGrafter"/>
</dbReference>
<evidence type="ECO:0000256" key="3">
    <source>
        <dbReference type="ARBA" id="ARBA00022448"/>
    </source>
</evidence>
<keyword evidence="6" id="KW-1185">Reference proteome</keyword>
<keyword evidence="4" id="KW-1133">Transmembrane helix</keyword>
<dbReference type="PANTHER" id="PTHR30413">
    <property type="entry name" value="INNER MEMBRANE TRANSPORT PERMEASE"/>
    <property type="match status" value="1"/>
</dbReference>
<dbReference type="GO" id="GO:0005886">
    <property type="term" value="C:plasma membrane"/>
    <property type="evidence" value="ECO:0007669"/>
    <property type="project" value="UniProtKB-SubCell"/>
</dbReference>
<reference evidence="5 6" key="1">
    <citation type="submission" date="2016-11" db="EMBL/GenBank/DDBJ databases">
        <authorList>
            <person name="Jaros S."/>
            <person name="Januszkiewicz K."/>
            <person name="Wedrychowicz H."/>
        </authorList>
    </citation>
    <scope>NUCLEOTIDE SEQUENCE [LARGE SCALE GENOMIC DNA]</scope>
    <source>
        <strain evidence="5 6">DSM 100565</strain>
    </source>
</reference>
<keyword evidence="4" id="KW-0472">Membrane</keyword>
<accession>A0A1M6FT18</accession>
<keyword evidence="3" id="KW-0813">Transport</keyword>
<keyword evidence="4" id="KW-0812">Transmembrane</keyword>
<feature type="transmembrane region" description="Helical" evidence="4">
    <location>
        <begin position="72"/>
        <end position="94"/>
    </location>
</feature>
<feature type="transmembrane region" description="Helical" evidence="4">
    <location>
        <begin position="242"/>
        <end position="260"/>
    </location>
</feature>
<dbReference type="RefSeq" id="WP_073330907.1">
    <property type="nucleotide sequence ID" value="NZ_FQYO01000004.1"/>
</dbReference>
<feature type="transmembrane region" description="Helical" evidence="4">
    <location>
        <begin position="200"/>
        <end position="222"/>
    </location>
</feature>
<dbReference type="STRING" id="1447782.SAMN05444417_2483"/>
<protein>
    <submittedName>
        <fullName evidence="5">ABC-type polysaccharide/polyol phosphate export permease</fullName>
    </submittedName>
</protein>
<sequence length="273" mass="30145">MFEARRTRSGTRTALGLLELIYHTTVRDIRKSHRNALAGLAMNIVQTLTFVLAFYLMFTLLGARGAALRGDFMLYLLSGIFLFLTHTKTMGAVVRAEGPASSIMQHLPLNTAITITAAALSALYIQVLSLAVVLFFYHVLVTPVVIDDWAGAAGMLLLAWFSGLAIGLIFTAIKPWAPEVTQIGSSVWGRANMIFSGKMFVANSLPVSMLVLFSWNPLFHIIDQCRGFVFLNYNPHNTSIGYPVYVTLGLFMVGLMGEFYTRRHASRSWGAAR</sequence>
<comment type="similarity">
    <text evidence="2">Belongs to the ABC-2 integral membrane protein family.</text>
</comment>
<name>A0A1M6FT18_9RHOB</name>
<evidence type="ECO:0000256" key="4">
    <source>
        <dbReference type="SAM" id="Phobius"/>
    </source>
</evidence>
<dbReference type="AlphaFoldDB" id="A0A1M6FT18"/>
<dbReference type="EMBL" id="FQYO01000004">
    <property type="protein sequence ID" value="SHJ00790.1"/>
    <property type="molecule type" value="Genomic_DNA"/>
</dbReference>
<evidence type="ECO:0000256" key="2">
    <source>
        <dbReference type="ARBA" id="ARBA00007783"/>
    </source>
</evidence>
<evidence type="ECO:0000313" key="5">
    <source>
        <dbReference type="EMBL" id="SHJ00790.1"/>
    </source>
</evidence>
<evidence type="ECO:0000256" key="1">
    <source>
        <dbReference type="ARBA" id="ARBA00004429"/>
    </source>
</evidence>
<dbReference type="OrthoDB" id="7835223at2"/>
<dbReference type="PANTHER" id="PTHR30413:SF8">
    <property type="entry name" value="TRANSPORT PERMEASE PROTEIN"/>
    <property type="match status" value="1"/>
</dbReference>
<feature type="transmembrane region" description="Helical" evidence="4">
    <location>
        <begin position="37"/>
        <end position="60"/>
    </location>
</feature>
<comment type="subcellular location">
    <subcellularLocation>
        <location evidence="1">Cell inner membrane</location>
        <topology evidence="1">Multi-pass membrane protein</topology>
    </subcellularLocation>
</comment>
<feature type="transmembrane region" description="Helical" evidence="4">
    <location>
        <begin position="115"/>
        <end position="137"/>
    </location>
</feature>
<feature type="transmembrane region" description="Helical" evidence="4">
    <location>
        <begin position="149"/>
        <end position="173"/>
    </location>
</feature>
<evidence type="ECO:0000313" key="6">
    <source>
        <dbReference type="Proteomes" id="UP000184292"/>
    </source>
</evidence>
<proteinExistence type="inferred from homology"/>
<gene>
    <name evidence="5" type="ORF">SAMN05444417_2483</name>
</gene>
<organism evidence="5 6">
    <name type="scientific">Wenxinia saemankumensis</name>
    <dbReference type="NCBI Taxonomy" id="1447782"/>
    <lineage>
        <taxon>Bacteria</taxon>
        <taxon>Pseudomonadati</taxon>
        <taxon>Pseudomonadota</taxon>
        <taxon>Alphaproteobacteria</taxon>
        <taxon>Rhodobacterales</taxon>
        <taxon>Roseobacteraceae</taxon>
        <taxon>Wenxinia</taxon>
    </lineage>
</organism>